<evidence type="ECO:0000256" key="1">
    <source>
        <dbReference type="ARBA" id="ARBA00009759"/>
    </source>
</evidence>
<evidence type="ECO:0000256" key="4">
    <source>
        <dbReference type="ARBA" id="ARBA00022842"/>
    </source>
</evidence>
<keyword evidence="2" id="KW-0479">Metal-binding</keyword>
<comment type="similarity">
    <text evidence="1">Belongs to the inositol monophosphatase superfamily.</text>
</comment>
<comment type="caution">
    <text evidence="5">The sequence shown here is derived from an EMBL/GenBank/DDBJ whole genome shotgun (WGS) entry which is preliminary data.</text>
</comment>
<dbReference type="PRINTS" id="PR00377">
    <property type="entry name" value="IMPHPHTASES"/>
</dbReference>
<dbReference type="InterPro" id="IPR000760">
    <property type="entry name" value="Inositol_monophosphatase-like"/>
</dbReference>
<evidence type="ECO:0000313" key="6">
    <source>
        <dbReference type="Proteomes" id="UP001596303"/>
    </source>
</evidence>
<keyword evidence="4" id="KW-0460">Magnesium</keyword>
<dbReference type="PANTHER" id="PTHR20854">
    <property type="entry name" value="INOSITOL MONOPHOSPHATASE"/>
    <property type="match status" value="1"/>
</dbReference>
<organism evidence="5 6">
    <name type="scientific">Ponticaulis profundi</name>
    <dbReference type="NCBI Taxonomy" id="2665222"/>
    <lineage>
        <taxon>Bacteria</taxon>
        <taxon>Pseudomonadati</taxon>
        <taxon>Pseudomonadota</taxon>
        <taxon>Alphaproteobacteria</taxon>
        <taxon>Hyphomonadales</taxon>
        <taxon>Hyphomonadaceae</taxon>
        <taxon>Ponticaulis</taxon>
    </lineage>
</organism>
<dbReference type="InterPro" id="IPR020583">
    <property type="entry name" value="Inositol_monoP_metal-BS"/>
</dbReference>
<sequence>MAFSDTRMDQLRHILTDAAQAEILPRFRGLQASDVDTKTSAIDVVTAADIQAEIRITAALKAAFPDALVFGEEAWAKDKSVLNGLADAELAFIIDPVDGTLNFVKGLPLFGTILSITSKGETIGGLLYDPLNDSFLMASKGAGAFQVFGDGETRRVKTAAPTDLSAMSGALCLMFFPDPIKARVAANLTKIGPFHGLNCSVFDYWLVATGSAHFTANFCGMYWDHLAGTLIHAEAGGYNAHFDGTPYNGRGEPANVLSAPDKESWELIKREFLGVE</sequence>
<reference evidence="6" key="1">
    <citation type="journal article" date="2019" name="Int. J. Syst. Evol. Microbiol.">
        <title>The Global Catalogue of Microorganisms (GCM) 10K type strain sequencing project: providing services to taxonomists for standard genome sequencing and annotation.</title>
        <authorList>
            <consortium name="The Broad Institute Genomics Platform"/>
            <consortium name="The Broad Institute Genome Sequencing Center for Infectious Disease"/>
            <person name="Wu L."/>
            <person name="Ma J."/>
        </authorList>
    </citation>
    <scope>NUCLEOTIDE SEQUENCE [LARGE SCALE GENOMIC DNA]</scope>
    <source>
        <strain evidence="6">CGMCC-1.15741</strain>
    </source>
</reference>
<name>A0ABW1SCC2_9PROT</name>
<protein>
    <submittedName>
        <fullName evidence="5">Inositol monophosphatase family protein</fullName>
    </submittedName>
</protein>
<proteinExistence type="inferred from homology"/>
<dbReference type="RefSeq" id="WP_377379805.1">
    <property type="nucleotide sequence ID" value="NZ_JBHSSW010000017.1"/>
</dbReference>
<dbReference type="Gene3D" id="3.30.540.10">
    <property type="entry name" value="Fructose-1,6-Bisphosphatase, subunit A, domain 1"/>
    <property type="match status" value="1"/>
</dbReference>
<keyword evidence="3" id="KW-0378">Hydrolase</keyword>
<dbReference type="Gene3D" id="3.40.190.80">
    <property type="match status" value="1"/>
</dbReference>
<keyword evidence="6" id="KW-1185">Reference proteome</keyword>
<evidence type="ECO:0000313" key="5">
    <source>
        <dbReference type="EMBL" id="MFC6199059.1"/>
    </source>
</evidence>
<dbReference type="EMBL" id="JBHSSW010000017">
    <property type="protein sequence ID" value="MFC6199059.1"/>
    <property type="molecule type" value="Genomic_DNA"/>
</dbReference>
<evidence type="ECO:0000256" key="2">
    <source>
        <dbReference type="ARBA" id="ARBA00022723"/>
    </source>
</evidence>
<dbReference type="Pfam" id="PF00459">
    <property type="entry name" value="Inositol_P"/>
    <property type="match status" value="1"/>
</dbReference>
<dbReference type="PANTHER" id="PTHR20854:SF4">
    <property type="entry name" value="INOSITOL-1-MONOPHOSPHATASE-RELATED"/>
    <property type="match status" value="1"/>
</dbReference>
<accession>A0ABW1SCC2</accession>
<dbReference type="PROSITE" id="PS00629">
    <property type="entry name" value="IMP_1"/>
    <property type="match status" value="1"/>
</dbReference>
<dbReference type="SUPFAM" id="SSF56655">
    <property type="entry name" value="Carbohydrate phosphatase"/>
    <property type="match status" value="1"/>
</dbReference>
<dbReference type="Proteomes" id="UP001596303">
    <property type="component" value="Unassembled WGS sequence"/>
</dbReference>
<gene>
    <name evidence="5" type="ORF">ACFQDM_13270</name>
</gene>
<evidence type="ECO:0000256" key="3">
    <source>
        <dbReference type="ARBA" id="ARBA00022801"/>
    </source>
</evidence>